<gene>
    <name evidence="2" type="ORF">IEO21_11006</name>
</gene>
<organism evidence="2 3">
    <name type="scientific">Rhodonia placenta</name>
    <dbReference type="NCBI Taxonomy" id="104341"/>
    <lineage>
        <taxon>Eukaryota</taxon>
        <taxon>Fungi</taxon>
        <taxon>Dikarya</taxon>
        <taxon>Basidiomycota</taxon>
        <taxon>Agaricomycotina</taxon>
        <taxon>Agaricomycetes</taxon>
        <taxon>Polyporales</taxon>
        <taxon>Adustoporiaceae</taxon>
        <taxon>Rhodonia</taxon>
    </lineage>
</organism>
<dbReference type="EMBL" id="JADOXO010001350">
    <property type="protein sequence ID" value="KAF9796381.1"/>
    <property type="molecule type" value="Genomic_DNA"/>
</dbReference>
<name>A0A8H7NRE0_9APHY</name>
<evidence type="ECO:0000313" key="2">
    <source>
        <dbReference type="EMBL" id="KAF9796381.1"/>
    </source>
</evidence>
<reference evidence="2" key="2">
    <citation type="journal article" name="Front. Microbiol.">
        <title>Degradative Capacity of Two Strains of Rhodonia placenta: From Phenotype to Genotype.</title>
        <authorList>
            <person name="Kolle M."/>
            <person name="Horta M.A.C."/>
            <person name="Nowrousian M."/>
            <person name="Ohm R.A."/>
            <person name="Benz J.P."/>
            <person name="Pilgard A."/>
        </authorList>
    </citation>
    <scope>NUCLEOTIDE SEQUENCE</scope>
    <source>
        <strain evidence="2">FPRL280</strain>
    </source>
</reference>
<proteinExistence type="predicted"/>
<dbReference type="Proteomes" id="UP000639403">
    <property type="component" value="Unassembled WGS sequence"/>
</dbReference>
<sequence>MHSTPRSKPTSPMTTQRATDPKLRSSFVIGNCALIALHSSSLLTKDTTYQSDESNTPMAPLFDTLALRDLPLATSLPFLPDPPPHLPAFPNLSPAQVKHEEIPISLEELRQLHSLQRPLKRSSSPLWGCGWKGTRSLSPTTVQQLLGPAHRQQSPPRLQSLSYVTPPPDFLRRLHRCRRRSSTCSSRSSHLYLGHFIFRPACTSAARCPRNHDPFCK</sequence>
<accession>A0A8H7NRE0</accession>
<feature type="region of interest" description="Disordered" evidence="1">
    <location>
        <begin position="1"/>
        <end position="22"/>
    </location>
</feature>
<dbReference type="AlphaFoldDB" id="A0A8H7NRE0"/>
<comment type="caution">
    <text evidence="2">The sequence shown here is derived from an EMBL/GenBank/DDBJ whole genome shotgun (WGS) entry which is preliminary data.</text>
</comment>
<evidence type="ECO:0000256" key="1">
    <source>
        <dbReference type="SAM" id="MobiDB-lite"/>
    </source>
</evidence>
<feature type="compositionally biased region" description="Polar residues" evidence="1">
    <location>
        <begin position="1"/>
        <end position="18"/>
    </location>
</feature>
<evidence type="ECO:0000313" key="3">
    <source>
        <dbReference type="Proteomes" id="UP000639403"/>
    </source>
</evidence>
<reference evidence="2" key="1">
    <citation type="submission" date="2020-11" db="EMBL/GenBank/DDBJ databases">
        <authorList>
            <person name="Koelle M."/>
            <person name="Horta M.A.C."/>
            <person name="Nowrousian M."/>
            <person name="Ohm R.A."/>
            <person name="Benz P."/>
            <person name="Pilgard A."/>
        </authorList>
    </citation>
    <scope>NUCLEOTIDE SEQUENCE</scope>
    <source>
        <strain evidence="2">FPRL280</strain>
    </source>
</reference>
<protein>
    <submittedName>
        <fullName evidence="2">Uncharacterized protein</fullName>
    </submittedName>
</protein>